<dbReference type="AlphaFoldDB" id="A0A401HAT5"/>
<name>A0A401HAT5_AERPX</name>
<accession>A0A401HAT5</accession>
<evidence type="ECO:0000313" key="3">
    <source>
        <dbReference type="Proteomes" id="UP000291213"/>
    </source>
</evidence>
<feature type="transmembrane region" description="Helical" evidence="1">
    <location>
        <begin position="131"/>
        <end position="150"/>
    </location>
</feature>
<keyword evidence="1" id="KW-0812">Transmembrane</keyword>
<dbReference type="Proteomes" id="UP000291213">
    <property type="component" value="Unassembled WGS sequence"/>
</dbReference>
<gene>
    <name evidence="2" type="ORF">apy_12580</name>
</gene>
<feature type="transmembrane region" description="Helical" evidence="1">
    <location>
        <begin position="173"/>
        <end position="193"/>
    </location>
</feature>
<sequence>MVKGVRVVAGREGQDWNALAGHILLGLAGIPFMAFIVLPEDLGFSMLALGMYMAGAAAIVSAVRSVKSLAASLALMLGALLAFAINPKLWIASVVLNAVASLLAFTGNRAAGVAGLATIVALAVDLSPYSYKWLLLSGYIALISLASLLLTKRIHSVSIGAAALAPLFLDHELAMIIATATLYYFIYFADILGASRCPFRVDEPTMLSSVPILLIGLLLWLGGFAVYAKPVLAAGLVVLASAFLRPVSPEYSSTGQKR</sequence>
<organism evidence="2 3">
    <name type="scientific">Aeropyrum pernix</name>
    <dbReference type="NCBI Taxonomy" id="56636"/>
    <lineage>
        <taxon>Archaea</taxon>
        <taxon>Thermoproteota</taxon>
        <taxon>Thermoprotei</taxon>
        <taxon>Desulfurococcales</taxon>
        <taxon>Desulfurococcaceae</taxon>
        <taxon>Aeropyrum</taxon>
    </lineage>
</organism>
<keyword evidence="1" id="KW-0472">Membrane</keyword>
<feature type="transmembrane region" description="Helical" evidence="1">
    <location>
        <begin position="44"/>
        <end position="62"/>
    </location>
</feature>
<proteinExistence type="predicted"/>
<feature type="transmembrane region" description="Helical" evidence="1">
    <location>
        <begin position="98"/>
        <end position="124"/>
    </location>
</feature>
<keyword evidence="1" id="KW-1133">Transmembrane helix</keyword>
<reference evidence="2 3" key="1">
    <citation type="submission" date="2017-02" db="EMBL/GenBank/DDBJ databases">
        <title>isolation and characterization of a novel temperate virus Aeropyrum globular virus 1 infecting hyperthermophilic archaeon Aeropyrum.</title>
        <authorList>
            <person name="Yumiya M."/>
            <person name="Yoshida T."/>
            <person name="Sako Y."/>
        </authorList>
    </citation>
    <scope>NUCLEOTIDE SEQUENCE [LARGE SCALE GENOMIC DNA]</scope>
    <source>
        <strain evidence="2 3">YK1-12-2013</strain>
    </source>
</reference>
<dbReference type="EMBL" id="BDMD01000075">
    <property type="protein sequence ID" value="GBF09533.1"/>
    <property type="molecule type" value="Genomic_DNA"/>
</dbReference>
<feature type="transmembrane region" description="Helical" evidence="1">
    <location>
        <begin position="205"/>
        <end position="225"/>
    </location>
</feature>
<protein>
    <submittedName>
        <fullName evidence="2">Uncharacterized protein</fullName>
    </submittedName>
</protein>
<evidence type="ECO:0000256" key="1">
    <source>
        <dbReference type="SAM" id="Phobius"/>
    </source>
</evidence>
<feature type="transmembrane region" description="Helical" evidence="1">
    <location>
        <begin position="69"/>
        <end position="86"/>
    </location>
</feature>
<feature type="transmembrane region" description="Helical" evidence="1">
    <location>
        <begin position="16"/>
        <end position="38"/>
    </location>
</feature>
<comment type="caution">
    <text evidence="2">The sequence shown here is derived from an EMBL/GenBank/DDBJ whole genome shotgun (WGS) entry which is preliminary data.</text>
</comment>
<evidence type="ECO:0000313" key="2">
    <source>
        <dbReference type="EMBL" id="GBF09533.1"/>
    </source>
</evidence>